<sequence length="1274" mass="137488">MKLERLLMHVLLWIFAVITMRAQCDANNFTVTVSPGGCPADGNIEVLLPGGPPCTGWQAILTNPGGVETIRNIPIDGGPIDFNSLAVGDYTIRLVNGTTELFYANNPVQVTTTYQAMQISGSSQAPSCPNTATHYTPDGTLNITIDNGGNGPFLYEVTSQFGLQSFGPTSNTSHTFGNMEGGESVSFTVTDTGCNVSQTQDPIIASNDDIVSNYFGANFSRDCPSGCDRYNVGFRILVYSQNGQNNVQLPGNATISVNGGTPENLSVTNVNGNTINFSYPPGLGENDTYELEFDDGCAVFGETATAPLMDNDFLNVFSDIIYEEATCSFLHVINVRGSGFINISPGSNDNVSFFCAPNSANTITIDQETSPGTWVTIFSGNSLDVNNLFYTLPGPGHYRAIGTDDCHTVTREFDTLDETDPLDQMTINDSSSILEGTGAVVIDRIPTMGSSAPIPATTYEISPVPFVPSLTINPGNPFSLAGPYTINFPLTYTTSINRSFIGDLPPGDYEINITDVCNNQAQRLHTVSTLAQYNPSIQVVNGCFNSSRIIYDMNPANVASTLNPRAEVELWTDNGNGELGTLVQGDIPPDFLSGSFDNVMSGDYILRFVNINFRSTNLNENFSVVTLNNNDREYRTSVTVASFQSITVSTSGSFCDLNDTSSGFIYTEITGGTPTYPMTYELFDVSNPSIAIQTHTETDISVTNHLFQNVSDGSYQVRISTPCDGLDSNIDLIPAPIQASISANNNGAICAPGGDVDLSIDLPETLFDIVWTDDQGNTVGIGSAITALVTSPTLFTATYEFNPQFCTSSVINSNSVQMQIDFLQELAQIGLESTTCDVSGANYTLTVELAGTSPYMVMGIGAPGTFNGNVWTSDPIPAGIDYNVNFEDVNICSTLTVSDVAPNCCVFQVTCPTFPPVTLECYDDLPSATSLTEVEFEALGNADGSIGDFPCGIIEITAANSQDMGNCSTIVTRTYTITEYEDTNANGVRDTGENVILNTMGCQQTIVIEDNIPPAFVENLPGDISVSCDAIPVANMLIATDNCDSNVQVNFTEEAIFSNISDDFIIERLWEATDSCGNLEQFQQIVMVVQPEKETVIIDACVEDERIDLITNLPSSFDTNGIFEVISGNVRLDGSLLDPSSFGIGEHQISYSSTEGTCKYFMDFTIRINTNCVPCNTSEILASNTVTANSDGINDFFEIQGGEYCDYVFGLQIFNRWGQIIYESDNYRNDWSGFSPNNTFGSSRTLPSGTYYYIISVQNQEVEPINGFIYLGAD</sequence>
<evidence type="ECO:0000313" key="2">
    <source>
        <dbReference type="Proteomes" id="UP000219048"/>
    </source>
</evidence>
<dbReference type="OrthoDB" id="599464at2"/>
<reference evidence="2" key="1">
    <citation type="submission" date="2017-09" db="EMBL/GenBank/DDBJ databases">
        <authorList>
            <person name="Varghese N."/>
            <person name="Submissions S."/>
        </authorList>
    </citation>
    <scope>NUCLEOTIDE SEQUENCE [LARGE SCALE GENOMIC DNA]</scope>
    <source>
        <strain evidence="2">DSM 25885</strain>
    </source>
</reference>
<dbReference type="EMBL" id="OBEH01000007">
    <property type="protein sequence ID" value="SNZ01768.1"/>
    <property type="molecule type" value="Genomic_DNA"/>
</dbReference>
<evidence type="ECO:0000313" key="1">
    <source>
        <dbReference type="EMBL" id="SNZ01768.1"/>
    </source>
</evidence>
<name>A0A285MXF1_9FLAO</name>
<protein>
    <submittedName>
        <fullName evidence="1">Gliding motility-associated C-terminal domain-containing protein</fullName>
    </submittedName>
</protein>
<accession>A0A285MXF1</accession>
<keyword evidence="2" id="KW-1185">Reference proteome</keyword>
<gene>
    <name evidence="1" type="ORF">SAMN06265377_3613</name>
</gene>
<proteinExistence type="predicted"/>
<dbReference type="Proteomes" id="UP000219048">
    <property type="component" value="Unassembled WGS sequence"/>
</dbReference>
<dbReference type="InterPro" id="IPR026341">
    <property type="entry name" value="T9SS_type_B"/>
</dbReference>
<organism evidence="1 2">
    <name type="scientific">Flagellimonas pacifica</name>
    <dbReference type="NCBI Taxonomy" id="1247520"/>
    <lineage>
        <taxon>Bacteria</taxon>
        <taxon>Pseudomonadati</taxon>
        <taxon>Bacteroidota</taxon>
        <taxon>Flavobacteriia</taxon>
        <taxon>Flavobacteriales</taxon>
        <taxon>Flavobacteriaceae</taxon>
        <taxon>Flagellimonas</taxon>
    </lineage>
</organism>
<dbReference type="AlphaFoldDB" id="A0A285MXF1"/>
<dbReference type="Pfam" id="PF13585">
    <property type="entry name" value="CHU_C"/>
    <property type="match status" value="1"/>
</dbReference>
<dbReference type="RefSeq" id="WP_097047207.1">
    <property type="nucleotide sequence ID" value="NZ_OBEH01000007.1"/>
</dbReference>
<dbReference type="NCBIfam" id="TIGR04131">
    <property type="entry name" value="Bac_Flav_CTERM"/>
    <property type="match status" value="1"/>
</dbReference>